<dbReference type="Gene3D" id="3.40.50.720">
    <property type="entry name" value="NAD(P)-binding Rossmann-like Domain"/>
    <property type="match status" value="1"/>
</dbReference>
<keyword evidence="3" id="KW-0560">Oxidoreductase</keyword>
<keyword evidence="5" id="KW-1185">Reference proteome</keyword>
<evidence type="ECO:0000313" key="5">
    <source>
        <dbReference type="Proteomes" id="UP000700596"/>
    </source>
</evidence>
<reference evidence="4" key="1">
    <citation type="journal article" date="2021" name="Nat. Commun.">
        <title>Genetic determinants of endophytism in the Arabidopsis root mycobiome.</title>
        <authorList>
            <person name="Mesny F."/>
            <person name="Miyauchi S."/>
            <person name="Thiergart T."/>
            <person name="Pickel B."/>
            <person name="Atanasova L."/>
            <person name="Karlsson M."/>
            <person name="Huettel B."/>
            <person name="Barry K.W."/>
            <person name="Haridas S."/>
            <person name="Chen C."/>
            <person name="Bauer D."/>
            <person name="Andreopoulos W."/>
            <person name="Pangilinan J."/>
            <person name="LaButti K."/>
            <person name="Riley R."/>
            <person name="Lipzen A."/>
            <person name="Clum A."/>
            <person name="Drula E."/>
            <person name="Henrissat B."/>
            <person name="Kohler A."/>
            <person name="Grigoriev I.V."/>
            <person name="Martin F.M."/>
            <person name="Hacquard S."/>
        </authorList>
    </citation>
    <scope>NUCLEOTIDE SEQUENCE</scope>
    <source>
        <strain evidence="4">MPI-CAGE-CH-0243</strain>
    </source>
</reference>
<dbReference type="SUPFAM" id="SSF51735">
    <property type="entry name" value="NAD(P)-binding Rossmann-fold domains"/>
    <property type="match status" value="1"/>
</dbReference>
<dbReference type="PANTHER" id="PTHR48107">
    <property type="entry name" value="NADPH-DEPENDENT ALDEHYDE REDUCTASE-LIKE PROTEIN, CHLOROPLASTIC-RELATED"/>
    <property type="match status" value="1"/>
</dbReference>
<comment type="caution">
    <text evidence="4">The sequence shown here is derived from an EMBL/GenBank/DDBJ whole genome shotgun (WGS) entry which is preliminary data.</text>
</comment>
<dbReference type="InterPro" id="IPR002347">
    <property type="entry name" value="SDR_fam"/>
</dbReference>
<keyword evidence="2" id="KW-0521">NADP</keyword>
<dbReference type="Pfam" id="PF13561">
    <property type="entry name" value="adh_short_C2"/>
    <property type="match status" value="1"/>
</dbReference>
<sequence length="302" mass="32108">MLNSRSLKSRHSTHYPNLSLERLRHVTQILQPHNQTVSSTMATPARTLEGKVALVSGSSAGLGAAIIQELSRRGATVAINYPFPSEESNAESVARSLGAASKSVIIEADISTPDGPSILANKTAEAFGKIDILVNCAGINRMMSLDDPDDSKIEDSWDAIVRTNGRGTFFLTRAALKHLSRQDSRIINIGSSVSRTPGPDSSIYAGTKGMIECYTQCWATELPRKYGCTVNGVAPGLVGTDAFYAAPQAVRDALKPIIEATPVASRVAEAGEVAWTVAMLCEKEAGWLNGLYIPVSGGSSIF</sequence>
<dbReference type="PANTHER" id="PTHR48107:SF7">
    <property type="entry name" value="RE15974P"/>
    <property type="match status" value="1"/>
</dbReference>
<dbReference type="PRINTS" id="PR00081">
    <property type="entry name" value="GDHRDH"/>
</dbReference>
<protein>
    <submittedName>
        <fullName evidence="4">Uncharacterized protein</fullName>
    </submittedName>
</protein>
<dbReference type="OrthoDB" id="47007at2759"/>
<organism evidence="4 5">
    <name type="scientific">Dendryphion nanum</name>
    <dbReference type="NCBI Taxonomy" id="256645"/>
    <lineage>
        <taxon>Eukaryota</taxon>
        <taxon>Fungi</taxon>
        <taxon>Dikarya</taxon>
        <taxon>Ascomycota</taxon>
        <taxon>Pezizomycotina</taxon>
        <taxon>Dothideomycetes</taxon>
        <taxon>Pleosporomycetidae</taxon>
        <taxon>Pleosporales</taxon>
        <taxon>Torulaceae</taxon>
        <taxon>Dendryphion</taxon>
    </lineage>
</organism>
<evidence type="ECO:0000256" key="3">
    <source>
        <dbReference type="ARBA" id="ARBA00023002"/>
    </source>
</evidence>
<accession>A0A9P9D3L6</accession>
<evidence type="ECO:0000256" key="2">
    <source>
        <dbReference type="ARBA" id="ARBA00022857"/>
    </source>
</evidence>
<dbReference type="InterPro" id="IPR036291">
    <property type="entry name" value="NAD(P)-bd_dom_sf"/>
</dbReference>
<dbReference type="EMBL" id="JAGMWT010000022">
    <property type="protein sequence ID" value="KAH7112071.1"/>
    <property type="molecule type" value="Genomic_DNA"/>
</dbReference>
<proteinExistence type="inferred from homology"/>
<comment type="similarity">
    <text evidence="1">Belongs to the short-chain dehydrogenases/reductases (SDR) family.</text>
</comment>
<dbReference type="FunFam" id="3.40.50.720:FF:000084">
    <property type="entry name" value="Short-chain dehydrogenase reductase"/>
    <property type="match status" value="1"/>
</dbReference>
<evidence type="ECO:0000313" key="4">
    <source>
        <dbReference type="EMBL" id="KAH7112071.1"/>
    </source>
</evidence>
<dbReference type="GO" id="GO:0016614">
    <property type="term" value="F:oxidoreductase activity, acting on CH-OH group of donors"/>
    <property type="evidence" value="ECO:0007669"/>
    <property type="project" value="UniProtKB-ARBA"/>
</dbReference>
<evidence type="ECO:0000256" key="1">
    <source>
        <dbReference type="ARBA" id="ARBA00006484"/>
    </source>
</evidence>
<dbReference type="Proteomes" id="UP000700596">
    <property type="component" value="Unassembled WGS sequence"/>
</dbReference>
<gene>
    <name evidence="4" type="ORF">B0J11DRAFT_542620</name>
</gene>
<dbReference type="AlphaFoldDB" id="A0A9P9D3L6"/>
<dbReference type="PRINTS" id="PR00080">
    <property type="entry name" value="SDRFAMILY"/>
</dbReference>
<name>A0A9P9D3L6_9PLEO</name>